<dbReference type="InterPro" id="IPR016538">
    <property type="entry name" value="UCP008292"/>
</dbReference>
<organism evidence="4 5">
    <name type="scientific">Labilithrix luteola</name>
    <dbReference type="NCBI Taxonomy" id="1391654"/>
    <lineage>
        <taxon>Bacteria</taxon>
        <taxon>Pseudomonadati</taxon>
        <taxon>Myxococcota</taxon>
        <taxon>Polyangia</taxon>
        <taxon>Polyangiales</taxon>
        <taxon>Labilitrichaceae</taxon>
        <taxon>Labilithrix</taxon>
    </lineage>
</organism>
<keyword evidence="2" id="KW-0378">Hydrolase</keyword>
<dbReference type="Gene3D" id="3.60.21.10">
    <property type="match status" value="1"/>
</dbReference>
<dbReference type="GO" id="GO:0008758">
    <property type="term" value="F:UDP-2,3-diacylglucosamine hydrolase activity"/>
    <property type="evidence" value="ECO:0007669"/>
    <property type="project" value="TreeGrafter"/>
</dbReference>
<evidence type="ECO:0000259" key="3">
    <source>
        <dbReference type="Pfam" id="PF00149"/>
    </source>
</evidence>
<evidence type="ECO:0000256" key="2">
    <source>
        <dbReference type="ARBA" id="ARBA00022801"/>
    </source>
</evidence>
<evidence type="ECO:0000256" key="1">
    <source>
        <dbReference type="ARBA" id="ARBA00022723"/>
    </source>
</evidence>
<dbReference type="GO" id="GO:0016020">
    <property type="term" value="C:membrane"/>
    <property type="evidence" value="ECO:0007669"/>
    <property type="project" value="GOC"/>
</dbReference>
<dbReference type="STRING" id="1391654.AKJ09_07439"/>
<dbReference type="SUPFAM" id="SSF56300">
    <property type="entry name" value="Metallo-dependent phosphatases"/>
    <property type="match status" value="1"/>
</dbReference>
<feature type="domain" description="Calcineurin-like phosphoesterase" evidence="3">
    <location>
        <begin position="1"/>
        <end position="200"/>
    </location>
</feature>
<dbReference type="GO" id="GO:0009245">
    <property type="term" value="P:lipid A biosynthetic process"/>
    <property type="evidence" value="ECO:0007669"/>
    <property type="project" value="TreeGrafter"/>
</dbReference>
<dbReference type="InterPro" id="IPR004843">
    <property type="entry name" value="Calcineurin-like_PHP"/>
</dbReference>
<protein>
    <recommendedName>
        <fullName evidence="3">Calcineurin-like phosphoesterase domain-containing protein</fullName>
    </recommendedName>
</protein>
<evidence type="ECO:0000313" key="4">
    <source>
        <dbReference type="EMBL" id="AKV00776.1"/>
    </source>
</evidence>
<keyword evidence="5" id="KW-1185">Reference proteome</keyword>
<dbReference type="GO" id="GO:0046872">
    <property type="term" value="F:metal ion binding"/>
    <property type="evidence" value="ECO:0007669"/>
    <property type="project" value="UniProtKB-KW"/>
</dbReference>
<dbReference type="PATRIC" id="fig|1391654.3.peg.7552"/>
<dbReference type="EMBL" id="CP012333">
    <property type="protein sequence ID" value="AKV00776.1"/>
    <property type="molecule type" value="Genomic_DNA"/>
</dbReference>
<dbReference type="AlphaFoldDB" id="A0A0K1Q4N4"/>
<dbReference type="Proteomes" id="UP000064967">
    <property type="component" value="Chromosome"/>
</dbReference>
<dbReference type="InterPro" id="IPR029052">
    <property type="entry name" value="Metallo-depent_PP-like"/>
</dbReference>
<reference evidence="4 5" key="1">
    <citation type="submission" date="2015-08" db="EMBL/GenBank/DDBJ databases">
        <authorList>
            <person name="Babu N.S."/>
            <person name="Beckwith C.J."/>
            <person name="Beseler K.G."/>
            <person name="Brison A."/>
            <person name="Carone J.V."/>
            <person name="Caskin T.P."/>
            <person name="Diamond M."/>
            <person name="Durham M.E."/>
            <person name="Foxe J.M."/>
            <person name="Go M."/>
            <person name="Henderson B.A."/>
            <person name="Jones I.B."/>
            <person name="McGettigan J.A."/>
            <person name="Micheletti S.J."/>
            <person name="Nasrallah M.E."/>
            <person name="Ortiz D."/>
            <person name="Piller C.R."/>
            <person name="Privatt S.R."/>
            <person name="Schneider S.L."/>
            <person name="Sharp S."/>
            <person name="Smith T.C."/>
            <person name="Stanton J.D."/>
            <person name="Ullery H.E."/>
            <person name="Wilson R.J."/>
            <person name="Serrano M.G."/>
            <person name="Buck G."/>
            <person name="Lee V."/>
            <person name="Wang Y."/>
            <person name="Carvalho R."/>
            <person name="Voegtly L."/>
            <person name="Shi R."/>
            <person name="Duckworth R."/>
            <person name="Johnson A."/>
            <person name="Loviza R."/>
            <person name="Walstead R."/>
            <person name="Shah Z."/>
            <person name="Kiflezghi M."/>
            <person name="Wade K."/>
            <person name="Ball S.L."/>
            <person name="Bradley K.W."/>
            <person name="Asai D.J."/>
            <person name="Bowman C.A."/>
            <person name="Russell D.A."/>
            <person name="Pope W.H."/>
            <person name="Jacobs-Sera D."/>
            <person name="Hendrix R.W."/>
            <person name="Hatfull G.F."/>
        </authorList>
    </citation>
    <scope>NUCLEOTIDE SEQUENCE [LARGE SCALE GENOMIC DNA]</scope>
    <source>
        <strain evidence="4 5">DSM 27648</strain>
    </source>
</reference>
<sequence length="237" mass="25835">MRIAAVGDLHVTKESSGRLRPIFAQLEGRADVLLLCGDLTDYGLVEEAHILARELSVLKIPMLGVLGNHDFESGHVDKVVEILSEAGVRVLDGDSHEIGDVGFAGAKGFAGGFGRGTLGPWGEPAVKSFVKEALDESLKLESALARLRMDRRIALLHYAPIKATVEGEPAEIYPFLGCSRLEEPLERYPVSFAFHGHAHRGSLEGRTRVGTPVYNVAMPLLRRQLSPDLPIRLVELE</sequence>
<name>A0A0K1Q4N4_9BACT</name>
<evidence type="ECO:0000313" key="5">
    <source>
        <dbReference type="Proteomes" id="UP000064967"/>
    </source>
</evidence>
<dbReference type="PANTHER" id="PTHR31302:SF31">
    <property type="entry name" value="PHOSPHODIESTERASE YAEI"/>
    <property type="match status" value="1"/>
</dbReference>
<dbReference type="PIRSF" id="PIRSF008292">
    <property type="entry name" value="UCP008292"/>
    <property type="match status" value="1"/>
</dbReference>
<dbReference type="Pfam" id="PF00149">
    <property type="entry name" value="Metallophos"/>
    <property type="match status" value="1"/>
</dbReference>
<dbReference type="PANTHER" id="PTHR31302">
    <property type="entry name" value="TRANSMEMBRANE PROTEIN WITH METALLOPHOSPHOESTERASE DOMAIN-RELATED"/>
    <property type="match status" value="1"/>
</dbReference>
<proteinExistence type="predicted"/>
<keyword evidence="1" id="KW-0479">Metal-binding</keyword>
<dbReference type="KEGG" id="llu:AKJ09_07439"/>
<accession>A0A0K1Q4N4</accession>
<gene>
    <name evidence="4" type="ORF">AKJ09_07439</name>
</gene>
<dbReference type="InterPro" id="IPR051158">
    <property type="entry name" value="Metallophosphoesterase_sf"/>
</dbReference>